<gene>
    <name evidence="1" type="ORF">OIU74_020685</name>
</gene>
<accession>A0A9Q0P6Q0</accession>
<sequence>MAQLEVEFLHECFGTNFSGCVSPIMKLLVRIYDHFNPSIFRRELQSPSFTFQSMLLFFGSRNCIRMKRNSAHRPGQDFAGPSKIYLLARKLERQSHLEPHFEAPGFCVVLPDNKEAAELFNSIIDENLSCVLRVTNTLAARMPCQTKPMLASGNEICDLGERSSTSRGKTMMVEDVHLLKRFWRN</sequence>
<dbReference type="Proteomes" id="UP001151752">
    <property type="component" value="Chromosome 5"/>
</dbReference>
<proteinExistence type="predicted"/>
<protein>
    <submittedName>
        <fullName evidence="1">Uncharacterized protein</fullName>
    </submittedName>
</protein>
<organism evidence="1 2">
    <name type="scientific">Salix koriyanagi</name>
    <dbReference type="NCBI Taxonomy" id="2511006"/>
    <lineage>
        <taxon>Eukaryota</taxon>
        <taxon>Viridiplantae</taxon>
        <taxon>Streptophyta</taxon>
        <taxon>Embryophyta</taxon>
        <taxon>Tracheophyta</taxon>
        <taxon>Spermatophyta</taxon>
        <taxon>Magnoliopsida</taxon>
        <taxon>eudicotyledons</taxon>
        <taxon>Gunneridae</taxon>
        <taxon>Pentapetalae</taxon>
        <taxon>rosids</taxon>
        <taxon>fabids</taxon>
        <taxon>Malpighiales</taxon>
        <taxon>Salicaceae</taxon>
        <taxon>Saliceae</taxon>
        <taxon>Salix</taxon>
    </lineage>
</organism>
<reference evidence="1" key="2">
    <citation type="journal article" date="2023" name="Int. J. Mol. Sci.">
        <title>De Novo Assembly and Annotation of 11 Diverse Shrub Willow (Salix) Genomes Reveals Novel Gene Organization in Sex-Linked Regions.</title>
        <authorList>
            <person name="Hyden B."/>
            <person name="Feng K."/>
            <person name="Yates T.B."/>
            <person name="Jawdy S."/>
            <person name="Cereghino C."/>
            <person name="Smart L.B."/>
            <person name="Muchero W."/>
        </authorList>
    </citation>
    <scope>NUCLEOTIDE SEQUENCE</scope>
    <source>
        <tissue evidence="1">Shoot tip</tissue>
    </source>
</reference>
<comment type="caution">
    <text evidence="1">The sequence shown here is derived from an EMBL/GenBank/DDBJ whole genome shotgun (WGS) entry which is preliminary data.</text>
</comment>
<keyword evidence="2" id="KW-1185">Reference proteome</keyword>
<dbReference type="EMBL" id="JAPFFM010000020">
    <property type="protein sequence ID" value="KAJ6682492.1"/>
    <property type="molecule type" value="Genomic_DNA"/>
</dbReference>
<evidence type="ECO:0000313" key="1">
    <source>
        <dbReference type="EMBL" id="KAJ6682492.1"/>
    </source>
</evidence>
<reference evidence="1" key="1">
    <citation type="submission" date="2022-11" db="EMBL/GenBank/DDBJ databases">
        <authorList>
            <person name="Hyden B.L."/>
            <person name="Feng K."/>
            <person name="Yates T."/>
            <person name="Jawdy S."/>
            <person name="Smart L.B."/>
            <person name="Muchero W."/>
        </authorList>
    </citation>
    <scope>NUCLEOTIDE SEQUENCE</scope>
    <source>
        <tissue evidence="1">Shoot tip</tissue>
    </source>
</reference>
<name>A0A9Q0P6Q0_9ROSI</name>
<evidence type="ECO:0000313" key="2">
    <source>
        <dbReference type="Proteomes" id="UP001151752"/>
    </source>
</evidence>
<dbReference type="AlphaFoldDB" id="A0A9Q0P6Q0"/>